<dbReference type="AlphaFoldDB" id="A0A4R2NIN1"/>
<dbReference type="OrthoDB" id="2991657at2"/>
<dbReference type="EMBL" id="SLXK01000043">
    <property type="protein sequence ID" value="TCP21343.1"/>
    <property type="molecule type" value="Genomic_DNA"/>
</dbReference>
<evidence type="ECO:0000256" key="2">
    <source>
        <dbReference type="ARBA" id="ARBA00022692"/>
    </source>
</evidence>
<evidence type="ECO:0000256" key="3">
    <source>
        <dbReference type="ARBA" id="ARBA00022989"/>
    </source>
</evidence>
<keyword evidence="4 5" id="KW-0472">Membrane</keyword>
<evidence type="ECO:0000256" key="4">
    <source>
        <dbReference type="ARBA" id="ARBA00023136"/>
    </source>
</evidence>
<dbReference type="Proteomes" id="UP000295416">
    <property type="component" value="Unassembled WGS sequence"/>
</dbReference>
<dbReference type="GO" id="GO:0016020">
    <property type="term" value="C:membrane"/>
    <property type="evidence" value="ECO:0007669"/>
    <property type="project" value="UniProtKB-SubCell"/>
</dbReference>
<evidence type="ECO:0000256" key="5">
    <source>
        <dbReference type="SAM" id="Phobius"/>
    </source>
</evidence>
<name>A0A4R2NIN1_9BACL</name>
<dbReference type="Gene3D" id="1.10.3720.10">
    <property type="entry name" value="MetI-like"/>
    <property type="match status" value="1"/>
</dbReference>
<accession>A0A4R2NIN1</accession>
<dbReference type="SUPFAM" id="SSF161098">
    <property type="entry name" value="MetI-like"/>
    <property type="match status" value="1"/>
</dbReference>
<evidence type="ECO:0000256" key="1">
    <source>
        <dbReference type="ARBA" id="ARBA00004141"/>
    </source>
</evidence>
<feature type="transmembrane region" description="Helical" evidence="5">
    <location>
        <begin position="71"/>
        <end position="88"/>
    </location>
</feature>
<evidence type="ECO:0008006" key="8">
    <source>
        <dbReference type="Google" id="ProtNLM"/>
    </source>
</evidence>
<protein>
    <recommendedName>
        <fullName evidence="8">Binding-protein-dependent transport system inner membrane component</fullName>
    </recommendedName>
</protein>
<organism evidence="6 7">
    <name type="scientific">Scopulibacillus darangshiensis</name>
    <dbReference type="NCBI Taxonomy" id="442528"/>
    <lineage>
        <taxon>Bacteria</taxon>
        <taxon>Bacillati</taxon>
        <taxon>Bacillota</taxon>
        <taxon>Bacilli</taxon>
        <taxon>Bacillales</taxon>
        <taxon>Sporolactobacillaceae</taxon>
        <taxon>Scopulibacillus</taxon>
    </lineage>
</organism>
<evidence type="ECO:0000313" key="7">
    <source>
        <dbReference type="Proteomes" id="UP000295416"/>
    </source>
</evidence>
<keyword evidence="2 5" id="KW-0812">Transmembrane</keyword>
<evidence type="ECO:0000313" key="6">
    <source>
        <dbReference type="EMBL" id="TCP21343.1"/>
    </source>
</evidence>
<comment type="caution">
    <text evidence="6">The sequence shown here is derived from an EMBL/GenBank/DDBJ whole genome shotgun (WGS) entry which is preliminary data.</text>
</comment>
<sequence>MAICQAFLQVEYKKYSRFNIQFCSQSLDDKLYPLQLVLRSILVQNQAAYLDNGGSTFGVADQVLLAESMKYAMIIIASLPVLVLYPFIQKHFVKGVMIGSIKG</sequence>
<comment type="subcellular location">
    <subcellularLocation>
        <location evidence="1">Membrane</location>
        <topology evidence="1">Multi-pass membrane protein</topology>
    </subcellularLocation>
</comment>
<reference evidence="6 7" key="1">
    <citation type="submission" date="2019-03" db="EMBL/GenBank/DDBJ databases">
        <title>Genomic Encyclopedia of Type Strains, Phase IV (KMG-IV): sequencing the most valuable type-strain genomes for metagenomic binning, comparative biology and taxonomic classification.</title>
        <authorList>
            <person name="Goeker M."/>
        </authorList>
    </citation>
    <scope>NUCLEOTIDE SEQUENCE [LARGE SCALE GENOMIC DNA]</scope>
    <source>
        <strain evidence="6 7">DSM 19377</strain>
    </source>
</reference>
<keyword evidence="7" id="KW-1185">Reference proteome</keyword>
<gene>
    <name evidence="6" type="ORF">EV207_14320</name>
</gene>
<keyword evidence="3 5" id="KW-1133">Transmembrane helix</keyword>
<proteinExistence type="predicted"/>
<dbReference type="InterPro" id="IPR035906">
    <property type="entry name" value="MetI-like_sf"/>
</dbReference>